<keyword evidence="2" id="KW-1185">Reference proteome</keyword>
<gene>
    <name evidence="1" type="ORF">EHV15_04305</name>
</gene>
<dbReference type="SUPFAM" id="SSF89260">
    <property type="entry name" value="Collagen-binding domain"/>
    <property type="match status" value="1"/>
</dbReference>
<dbReference type="Gene3D" id="2.60.120.380">
    <property type="match status" value="1"/>
</dbReference>
<evidence type="ECO:0000313" key="1">
    <source>
        <dbReference type="EMBL" id="RRJ62257.1"/>
    </source>
</evidence>
<name>A0A3P3TVT7_9BACL</name>
<dbReference type="OrthoDB" id="2535957at2"/>
<dbReference type="Proteomes" id="UP000267017">
    <property type="component" value="Unassembled WGS sequence"/>
</dbReference>
<sequence>MLKRKSRSGKVLTVLVLLFVIVGLCGSAVSADEPNVETKLPEAKLQAFDASALELPGASSLGTAETDLKTFDGVDSDKKSGIAVERPIVTNAVYEVDGSLMNFTDSLQVDDPDDFWFFSVNTDRSMVLKLLSGNSDYLAQLYIVDWSTGQAYPTSVGAYAQTQIALKNLPAGDYVFRVYSEGSVGDNYTLRMNAANPADYSSLLSISDSLKYVVASYANGNIYSSGVLVGNTQSYNSHLDWTREFYFSWGSGYNSRTHKISNVKIASVSAPVSYTSAYASSNNAILIYLNEGTSFMHHAAYYQSGPDHIYESTFDDTLGKRTPRYLDEEDIEGYGPHILVYDLNTQKAIDFYSVLNYYYAAGIEAAPTVRALN</sequence>
<comment type="caution">
    <text evidence="1">The sequence shown here is derived from an EMBL/GenBank/DDBJ whole genome shotgun (WGS) entry which is preliminary data.</text>
</comment>
<protein>
    <recommendedName>
        <fullName evidence="3">Peptidase C-terminal archaeal/bacterial domain-containing protein</fullName>
    </recommendedName>
</protein>
<proteinExistence type="predicted"/>
<dbReference type="RefSeq" id="WP_128630150.1">
    <property type="nucleotide sequence ID" value="NZ_RRCN01000001.1"/>
</dbReference>
<evidence type="ECO:0008006" key="3">
    <source>
        <dbReference type="Google" id="ProtNLM"/>
    </source>
</evidence>
<accession>A0A3P3TVT7</accession>
<dbReference type="EMBL" id="RRCN01000001">
    <property type="protein sequence ID" value="RRJ62257.1"/>
    <property type="molecule type" value="Genomic_DNA"/>
</dbReference>
<evidence type="ECO:0000313" key="2">
    <source>
        <dbReference type="Proteomes" id="UP000267017"/>
    </source>
</evidence>
<organism evidence="1 2">
    <name type="scientific">Paenibacillus oralis</name>
    <dbReference type="NCBI Taxonomy" id="2490856"/>
    <lineage>
        <taxon>Bacteria</taxon>
        <taxon>Bacillati</taxon>
        <taxon>Bacillota</taxon>
        <taxon>Bacilli</taxon>
        <taxon>Bacillales</taxon>
        <taxon>Paenibacillaceae</taxon>
        <taxon>Paenibacillus</taxon>
    </lineage>
</organism>
<dbReference type="AlphaFoldDB" id="A0A3P3TVT7"/>
<reference evidence="1 2" key="1">
    <citation type="submission" date="2018-11" db="EMBL/GenBank/DDBJ databases">
        <title>Genome sequencing of Paenibacillus sp. KCOM 3021 (= ChDC PVNT-B20).</title>
        <authorList>
            <person name="Kook J.-K."/>
            <person name="Park S.-N."/>
            <person name="Lim Y.K."/>
        </authorList>
    </citation>
    <scope>NUCLEOTIDE SEQUENCE [LARGE SCALE GENOMIC DNA]</scope>
    <source>
        <strain evidence="1 2">KCOM 3021</strain>
    </source>
</reference>